<organism evidence="1 2">
    <name type="scientific">Iris pallida</name>
    <name type="common">Sweet iris</name>
    <dbReference type="NCBI Taxonomy" id="29817"/>
    <lineage>
        <taxon>Eukaryota</taxon>
        <taxon>Viridiplantae</taxon>
        <taxon>Streptophyta</taxon>
        <taxon>Embryophyta</taxon>
        <taxon>Tracheophyta</taxon>
        <taxon>Spermatophyta</taxon>
        <taxon>Magnoliopsida</taxon>
        <taxon>Liliopsida</taxon>
        <taxon>Asparagales</taxon>
        <taxon>Iridaceae</taxon>
        <taxon>Iridoideae</taxon>
        <taxon>Irideae</taxon>
        <taxon>Iris</taxon>
    </lineage>
</organism>
<accession>A0AAX6HNY0</accession>
<evidence type="ECO:0008006" key="3">
    <source>
        <dbReference type="Google" id="ProtNLM"/>
    </source>
</evidence>
<dbReference type="EMBL" id="JANAVB010007798">
    <property type="protein sequence ID" value="KAJ6842277.1"/>
    <property type="molecule type" value="Genomic_DNA"/>
</dbReference>
<evidence type="ECO:0000313" key="2">
    <source>
        <dbReference type="Proteomes" id="UP001140949"/>
    </source>
</evidence>
<reference evidence="1" key="1">
    <citation type="journal article" date="2023" name="GigaByte">
        <title>Genome assembly of the bearded iris, Iris pallida Lam.</title>
        <authorList>
            <person name="Bruccoleri R.E."/>
            <person name="Oakeley E.J."/>
            <person name="Faust A.M.E."/>
            <person name="Altorfer M."/>
            <person name="Dessus-Babus S."/>
            <person name="Burckhardt D."/>
            <person name="Oertli M."/>
            <person name="Naumann U."/>
            <person name="Petersen F."/>
            <person name="Wong J."/>
        </authorList>
    </citation>
    <scope>NUCLEOTIDE SEQUENCE</scope>
    <source>
        <strain evidence="1">GSM-AAB239-AS_SAM_17_03QT</strain>
    </source>
</reference>
<dbReference type="Proteomes" id="UP001140949">
    <property type="component" value="Unassembled WGS sequence"/>
</dbReference>
<proteinExistence type="predicted"/>
<protein>
    <recommendedName>
        <fullName evidence="3">Ribosomal protein L32</fullName>
    </recommendedName>
</protein>
<keyword evidence="2" id="KW-1185">Reference proteome</keyword>
<dbReference type="AlphaFoldDB" id="A0AAX6HNY0"/>
<evidence type="ECO:0000313" key="1">
    <source>
        <dbReference type="EMBL" id="KAJ6842277.1"/>
    </source>
</evidence>
<reference evidence="1" key="2">
    <citation type="submission" date="2023-04" db="EMBL/GenBank/DDBJ databases">
        <authorList>
            <person name="Bruccoleri R.E."/>
            <person name="Oakeley E.J."/>
            <person name="Faust A.-M."/>
            <person name="Dessus-Babus S."/>
            <person name="Altorfer M."/>
            <person name="Burckhardt D."/>
            <person name="Oertli M."/>
            <person name="Naumann U."/>
            <person name="Petersen F."/>
            <person name="Wong J."/>
        </authorList>
    </citation>
    <scope>NUCLEOTIDE SEQUENCE</scope>
    <source>
        <strain evidence="1">GSM-AAB239-AS_SAM_17_03QT</strain>
        <tissue evidence="1">Leaf</tissue>
    </source>
</reference>
<comment type="caution">
    <text evidence="1">The sequence shown here is derived from an EMBL/GenBank/DDBJ whole genome shotgun (WGS) entry which is preliminary data.</text>
</comment>
<gene>
    <name evidence="1" type="ORF">M6B38_302785</name>
</gene>
<name>A0AAX6HNY0_IRIPA</name>
<sequence length="31" mass="3636">MKRKEKNSNNSVFKKINVTNLQVSKTCSYFV</sequence>